<name>A0ABV3QUW8_9HYPH</name>
<keyword evidence="1" id="KW-0812">Transmembrane</keyword>
<dbReference type="EMBL" id="JBFOCI010000001">
    <property type="protein sequence ID" value="MEW9804871.1"/>
    <property type="molecule type" value="Genomic_DNA"/>
</dbReference>
<keyword evidence="3" id="KW-1185">Reference proteome</keyword>
<gene>
    <name evidence="2" type="ORF">ABUE31_02575</name>
</gene>
<evidence type="ECO:0008006" key="4">
    <source>
        <dbReference type="Google" id="ProtNLM"/>
    </source>
</evidence>
<organism evidence="2 3">
    <name type="scientific">Mesorhizobium marinum</name>
    <dbReference type="NCBI Taxonomy" id="3228790"/>
    <lineage>
        <taxon>Bacteria</taxon>
        <taxon>Pseudomonadati</taxon>
        <taxon>Pseudomonadota</taxon>
        <taxon>Alphaproteobacteria</taxon>
        <taxon>Hyphomicrobiales</taxon>
        <taxon>Phyllobacteriaceae</taxon>
        <taxon>Mesorhizobium</taxon>
    </lineage>
</organism>
<evidence type="ECO:0000313" key="3">
    <source>
        <dbReference type="Proteomes" id="UP001556196"/>
    </source>
</evidence>
<keyword evidence="1" id="KW-1133">Transmembrane helix</keyword>
<comment type="caution">
    <text evidence="2">The sequence shown here is derived from an EMBL/GenBank/DDBJ whole genome shotgun (WGS) entry which is preliminary data.</text>
</comment>
<dbReference type="RefSeq" id="WP_367721930.1">
    <property type="nucleotide sequence ID" value="NZ_JBFOCH010000018.1"/>
</dbReference>
<evidence type="ECO:0000256" key="1">
    <source>
        <dbReference type="SAM" id="Phobius"/>
    </source>
</evidence>
<protein>
    <recommendedName>
        <fullName evidence="4">DUF1049 domain-containing protein</fullName>
    </recommendedName>
</protein>
<reference evidence="2 3" key="1">
    <citation type="submission" date="2024-06" db="EMBL/GenBank/DDBJ databases">
        <authorList>
            <person name="Tuo L."/>
        </authorList>
    </citation>
    <scope>NUCLEOTIDE SEQUENCE [LARGE SCALE GENOMIC DNA]</scope>
    <source>
        <strain evidence="2 3">ZMM04-5</strain>
    </source>
</reference>
<sequence length="77" mass="8497">MRWFHMAVIAVIAIAFVIFALQNLQTATVAFLGFSMTLPLALMFLVIYLLGMATGGSARALIRWAWEGSKKPADTQH</sequence>
<dbReference type="Proteomes" id="UP001556196">
    <property type="component" value="Unassembled WGS sequence"/>
</dbReference>
<keyword evidence="1" id="KW-0472">Membrane</keyword>
<accession>A0ABV3QUW8</accession>
<feature type="transmembrane region" description="Helical" evidence="1">
    <location>
        <begin position="36"/>
        <end position="62"/>
    </location>
</feature>
<evidence type="ECO:0000313" key="2">
    <source>
        <dbReference type="EMBL" id="MEW9804871.1"/>
    </source>
</evidence>
<proteinExistence type="predicted"/>